<evidence type="ECO:0000313" key="2">
    <source>
        <dbReference type="EMBL" id="KHJ33426.1"/>
    </source>
</evidence>
<reference evidence="2 3" key="1">
    <citation type="journal article" date="2014" name="BMC Genomics">
        <title>Adaptive genomic structural variation in the grape powdery mildew pathogen, Erysiphe necator.</title>
        <authorList>
            <person name="Jones L."/>
            <person name="Riaz S."/>
            <person name="Morales-Cruz A."/>
            <person name="Amrine K.C."/>
            <person name="McGuire B."/>
            <person name="Gubler W.D."/>
            <person name="Walker M.A."/>
            <person name="Cantu D."/>
        </authorList>
    </citation>
    <scope>NUCLEOTIDE SEQUENCE [LARGE SCALE GENOMIC DNA]</scope>
    <source>
        <strain evidence="3">c</strain>
    </source>
</reference>
<dbReference type="EMBL" id="JNVN01001435">
    <property type="protein sequence ID" value="KHJ33426.1"/>
    <property type="molecule type" value="Genomic_DNA"/>
</dbReference>
<accession>A0A0B1P900</accession>
<keyword evidence="3" id="KW-1185">Reference proteome</keyword>
<dbReference type="InterPro" id="IPR039454">
    <property type="entry name" value="OM14"/>
</dbReference>
<keyword evidence="1" id="KW-1133">Transmembrane helix</keyword>
<keyword evidence="1" id="KW-0812">Transmembrane</keyword>
<keyword evidence="2" id="KW-0808">Transferase</keyword>
<dbReference type="Proteomes" id="UP000030854">
    <property type="component" value="Unassembled WGS sequence"/>
</dbReference>
<organism evidence="2 3">
    <name type="scientific">Uncinula necator</name>
    <name type="common">Grape powdery mildew</name>
    <dbReference type="NCBI Taxonomy" id="52586"/>
    <lineage>
        <taxon>Eukaryota</taxon>
        <taxon>Fungi</taxon>
        <taxon>Dikarya</taxon>
        <taxon>Ascomycota</taxon>
        <taxon>Pezizomycotina</taxon>
        <taxon>Leotiomycetes</taxon>
        <taxon>Erysiphales</taxon>
        <taxon>Erysiphaceae</taxon>
        <taxon>Erysiphe</taxon>
    </lineage>
</organism>
<protein>
    <submittedName>
        <fullName evidence="2">Putative pyruvate dehydrogenase dihydrolipoamide acetyltransferase component</fullName>
    </submittedName>
</protein>
<dbReference type="HOGENOM" id="CLU_100298_0_0_1"/>
<keyword evidence="1" id="KW-0472">Membrane</keyword>
<dbReference type="OMA" id="LQNKFPP"/>
<dbReference type="GO" id="GO:0016740">
    <property type="term" value="F:transferase activity"/>
    <property type="evidence" value="ECO:0007669"/>
    <property type="project" value="UniProtKB-KW"/>
</dbReference>
<dbReference type="PANTHER" id="PTHR38402:SF1">
    <property type="entry name" value="MITOCHONDRIAL OUTER MEMBRANE PROTEIN OM14"/>
    <property type="match status" value="1"/>
</dbReference>
<dbReference type="STRING" id="52586.A0A0B1P900"/>
<keyword evidence="2" id="KW-0670">Pyruvate</keyword>
<proteinExistence type="predicted"/>
<comment type="caution">
    <text evidence="2">The sequence shown here is derived from an EMBL/GenBank/DDBJ whole genome shotgun (WGS) entry which is preliminary data.</text>
</comment>
<dbReference type="GO" id="GO:1990593">
    <property type="term" value="F:nascent polypeptide-associated complex binding"/>
    <property type="evidence" value="ECO:0007669"/>
    <property type="project" value="InterPro"/>
</dbReference>
<dbReference type="GO" id="GO:0006626">
    <property type="term" value="P:protein targeting to mitochondrion"/>
    <property type="evidence" value="ECO:0007669"/>
    <property type="project" value="TreeGrafter"/>
</dbReference>
<evidence type="ECO:0000313" key="3">
    <source>
        <dbReference type="Proteomes" id="UP000030854"/>
    </source>
</evidence>
<sequence>MSYASVAGSGPEQTFEEASILYNKRAPAPPEIENKEPVAQVSSVDVDITPVHTVPTEFKFQSVDAKTQENYLHEEHQSDEIQAKVTEEKHEKAAQSCEKKSIAKRGKSNNHVNGNDKDHIPVFNIVAVIALCSGLSFGLYRTYIAGQLNWKVLGIWTGIAGAFAIANFNLTLFFESAFRTEE</sequence>
<evidence type="ECO:0000256" key="1">
    <source>
        <dbReference type="SAM" id="Phobius"/>
    </source>
</evidence>
<dbReference type="AlphaFoldDB" id="A0A0B1P900"/>
<feature type="transmembrane region" description="Helical" evidence="1">
    <location>
        <begin position="120"/>
        <end position="140"/>
    </location>
</feature>
<gene>
    <name evidence="2" type="ORF">EV44_g3109</name>
</gene>
<dbReference type="PANTHER" id="PTHR38402">
    <property type="entry name" value="MITOCHONDRIAL OUTER MEMBRANE PROTEIN OM14"/>
    <property type="match status" value="1"/>
</dbReference>
<feature type="transmembrane region" description="Helical" evidence="1">
    <location>
        <begin position="152"/>
        <end position="174"/>
    </location>
</feature>
<dbReference type="GO" id="GO:0005741">
    <property type="term" value="C:mitochondrial outer membrane"/>
    <property type="evidence" value="ECO:0007669"/>
    <property type="project" value="InterPro"/>
</dbReference>
<name>A0A0B1P900_UNCNE</name>